<dbReference type="AlphaFoldDB" id="C5CJP7"/>
<dbReference type="HOGENOM" id="CLU_043794_0_0_4"/>
<sequence precursor="true">MKKHSLALTALAVAAAFGLSAAAIVRNDSVATLDTLQNRLIELKDAGNNIQARADAEKRDLTADEQEEIKQIFASFEAVEADIERREQLDAMNAKISQPAGRKTAPELQDDDEPAQPQARTTAKHKPIFATPRSADANKWGFRSQAEFFNAVVKSSAKGAQTDPRLIANAPTTFGSEGVGADGGFAVPPDFRNTIIQKVMGEDSLLSLTDQQISSGNSITFPADETTPWQSSGGIQAYWEVEGGQKTQSKPALVEKTVKLNKVIALVPLTDELLEDAPAMASYVNRKAPEKIVFKVNDAIINGTGVGMPLGILKSPGTVIVAKEGSQTADTVVFANLTKMWTSLTPMARRNARWLMNADVEGQLMGMSFPGTGTAVPVYMPPGGLSAAPYGTLFGRPIMYSEAMPALGDEGDILFGDLSNYLSGVKAGGVKSDVSIHVWFDYDITAFRFVLRVGGQPWWNAPVAPYQAGASSRGFFAALGARA</sequence>
<dbReference type="SUPFAM" id="SSF56563">
    <property type="entry name" value="Major capsid protein gp5"/>
    <property type="match status" value="1"/>
</dbReference>
<evidence type="ECO:0000256" key="2">
    <source>
        <dbReference type="SAM" id="MobiDB-lite"/>
    </source>
</evidence>
<organism evidence="5">
    <name type="scientific">Variovorax paradoxus (strain S110)</name>
    <dbReference type="NCBI Taxonomy" id="543728"/>
    <lineage>
        <taxon>Bacteria</taxon>
        <taxon>Pseudomonadati</taxon>
        <taxon>Pseudomonadota</taxon>
        <taxon>Betaproteobacteria</taxon>
        <taxon>Burkholderiales</taxon>
        <taxon>Comamonadaceae</taxon>
        <taxon>Variovorax</taxon>
    </lineage>
</organism>
<dbReference type="eggNOG" id="COG4653">
    <property type="taxonomic scope" value="Bacteria"/>
</dbReference>
<dbReference type="InterPro" id="IPR024455">
    <property type="entry name" value="Phage_capsid"/>
</dbReference>
<feature type="signal peptide" evidence="3">
    <location>
        <begin position="1"/>
        <end position="21"/>
    </location>
</feature>
<dbReference type="Pfam" id="PF05065">
    <property type="entry name" value="Phage_capsid"/>
    <property type="match status" value="1"/>
</dbReference>
<reference evidence="5" key="1">
    <citation type="submission" date="2009-06" db="EMBL/GenBank/DDBJ databases">
        <title>Complete sequence of chromosome 1 of Variovorax paradoxus S110.</title>
        <authorList>
            <consortium name="US DOE Joint Genome Institute"/>
            <person name="Lucas S."/>
            <person name="Copeland A."/>
            <person name="Lapidus A."/>
            <person name="Glavina del Rio T."/>
            <person name="Tice H."/>
            <person name="Bruce D."/>
            <person name="Goodwin L."/>
            <person name="Pitluck S."/>
            <person name="Chertkov O."/>
            <person name="Brettin T."/>
            <person name="Detter J.C."/>
            <person name="Han C."/>
            <person name="Larimer F."/>
            <person name="Land M."/>
            <person name="Hauser L."/>
            <person name="Kyrpides N."/>
            <person name="Ovchinnikova G."/>
            <person name="Orwin P."/>
            <person name="Leadbetter J.R."/>
            <person name="Spain J.C."/>
            <person name="Han J.I."/>
        </authorList>
    </citation>
    <scope>NUCLEOTIDE SEQUENCE</scope>
    <source>
        <strain evidence="5">S110</strain>
    </source>
</reference>
<evidence type="ECO:0000256" key="1">
    <source>
        <dbReference type="ARBA" id="ARBA00004328"/>
    </source>
</evidence>
<gene>
    <name evidence="5" type="ordered locus">Vapar_2474</name>
</gene>
<evidence type="ECO:0000313" key="5">
    <source>
        <dbReference type="EMBL" id="ACS19100.1"/>
    </source>
</evidence>
<dbReference type="NCBIfam" id="TIGR01554">
    <property type="entry name" value="major_cap_HK97"/>
    <property type="match status" value="1"/>
</dbReference>
<dbReference type="OrthoDB" id="9786516at2"/>
<feature type="domain" description="Phage capsid-like C-terminal" evidence="4">
    <location>
        <begin position="183"/>
        <end position="466"/>
    </location>
</feature>
<dbReference type="KEGG" id="vap:Vapar_2474"/>
<proteinExistence type="predicted"/>
<dbReference type="Gene3D" id="3.30.2400.10">
    <property type="entry name" value="Major capsid protein gp5"/>
    <property type="match status" value="1"/>
</dbReference>
<name>C5CJP7_VARPS</name>
<evidence type="ECO:0000259" key="4">
    <source>
        <dbReference type="Pfam" id="PF05065"/>
    </source>
</evidence>
<dbReference type="InterPro" id="IPR054612">
    <property type="entry name" value="Phage_capsid-like_C"/>
</dbReference>
<dbReference type="STRING" id="543728.Vapar_2474"/>
<dbReference type="EMBL" id="CP001635">
    <property type="protein sequence ID" value="ACS19100.1"/>
    <property type="molecule type" value="Genomic_DNA"/>
</dbReference>
<comment type="subcellular location">
    <subcellularLocation>
        <location evidence="1">Virion</location>
    </subcellularLocation>
</comment>
<keyword evidence="3" id="KW-0732">Signal</keyword>
<evidence type="ECO:0000256" key="3">
    <source>
        <dbReference type="SAM" id="SignalP"/>
    </source>
</evidence>
<feature type="region of interest" description="Disordered" evidence="2">
    <location>
        <begin position="94"/>
        <end position="128"/>
    </location>
</feature>
<feature type="chain" id="PRO_5002947743" evidence="3">
    <location>
        <begin position="22"/>
        <end position="483"/>
    </location>
</feature>
<protein>
    <submittedName>
        <fullName evidence="5">Major capsid protein HK97</fullName>
    </submittedName>
</protein>
<accession>C5CJP7</accession>